<keyword evidence="1" id="KW-0472">Membrane</keyword>
<sequence length="136" mass="14534">MAIWVAFGFAAVVLINHGLGLGGAVFLFAGAGAIILGFLGHVIVNAVYATTFTPRELALALVIYVVCLISFGVATLLDRDFASRNFLALSADFIVIGVVVITYMIIHFGVRRTFQAFDVIRDFGDESRSSTSGAEK</sequence>
<keyword evidence="1" id="KW-0812">Transmembrane</keyword>
<comment type="caution">
    <text evidence="2">The sequence shown here is derived from an EMBL/GenBank/DDBJ whole genome shotgun (WGS) entry which is preliminary data.</text>
</comment>
<feature type="transmembrane region" description="Helical" evidence="1">
    <location>
        <begin position="30"/>
        <end position="50"/>
    </location>
</feature>
<name>A0A371XBH9_9HYPH</name>
<dbReference type="Proteomes" id="UP000262379">
    <property type="component" value="Unassembled WGS sequence"/>
</dbReference>
<organism evidence="2 3">
    <name type="scientific">Mesorhizobium denitrificans</name>
    <dbReference type="NCBI Taxonomy" id="2294114"/>
    <lineage>
        <taxon>Bacteria</taxon>
        <taxon>Pseudomonadati</taxon>
        <taxon>Pseudomonadota</taxon>
        <taxon>Alphaproteobacteria</taxon>
        <taxon>Hyphomicrobiales</taxon>
        <taxon>Phyllobacteriaceae</taxon>
        <taxon>Mesorhizobium</taxon>
    </lineage>
</organism>
<dbReference type="EMBL" id="QURN01000012">
    <property type="protein sequence ID" value="RFC66597.1"/>
    <property type="molecule type" value="Genomic_DNA"/>
</dbReference>
<accession>A0A371XBH9</accession>
<reference evidence="3" key="1">
    <citation type="submission" date="2018-08" db="EMBL/GenBank/DDBJ databases">
        <authorList>
            <person name="Im W.T."/>
        </authorList>
    </citation>
    <scope>NUCLEOTIDE SEQUENCE [LARGE SCALE GENOMIC DNA]</scope>
    <source>
        <strain evidence="3">LA-28</strain>
    </source>
</reference>
<evidence type="ECO:0000256" key="1">
    <source>
        <dbReference type="SAM" id="Phobius"/>
    </source>
</evidence>
<feature type="transmembrane region" description="Helical" evidence="1">
    <location>
        <begin position="86"/>
        <end position="106"/>
    </location>
</feature>
<evidence type="ECO:0000313" key="2">
    <source>
        <dbReference type="EMBL" id="RFC66597.1"/>
    </source>
</evidence>
<dbReference type="AlphaFoldDB" id="A0A371XBH9"/>
<evidence type="ECO:0000313" key="3">
    <source>
        <dbReference type="Proteomes" id="UP000262379"/>
    </source>
</evidence>
<proteinExistence type="predicted"/>
<keyword evidence="1" id="KW-1133">Transmembrane helix</keyword>
<gene>
    <name evidence="2" type="ORF">DY251_15195</name>
</gene>
<keyword evidence="3" id="KW-1185">Reference proteome</keyword>
<protein>
    <submittedName>
        <fullName evidence="2">Uncharacterized protein</fullName>
    </submittedName>
</protein>
<feature type="transmembrane region" description="Helical" evidence="1">
    <location>
        <begin position="57"/>
        <end position="74"/>
    </location>
</feature>